<keyword evidence="2 5" id="KW-0812">Transmembrane</keyword>
<dbReference type="PROSITE" id="PS50850">
    <property type="entry name" value="MFS"/>
    <property type="match status" value="1"/>
</dbReference>
<comment type="subcellular location">
    <subcellularLocation>
        <location evidence="1">Membrane</location>
        <topology evidence="1">Multi-pass membrane protein</topology>
    </subcellularLocation>
</comment>
<dbReference type="Gene3D" id="1.20.1250.20">
    <property type="entry name" value="MFS general substrate transporter like domains"/>
    <property type="match status" value="1"/>
</dbReference>
<organism evidence="7 8">
    <name type="scientific">Cylicostephanus goldi</name>
    <name type="common">Nematode worm</name>
    <dbReference type="NCBI Taxonomy" id="71465"/>
    <lineage>
        <taxon>Eukaryota</taxon>
        <taxon>Metazoa</taxon>
        <taxon>Ecdysozoa</taxon>
        <taxon>Nematoda</taxon>
        <taxon>Chromadorea</taxon>
        <taxon>Rhabditida</taxon>
        <taxon>Rhabditina</taxon>
        <taxon>Rhabditomorpha</taxon>
        <taxon>Strongyloidea</taxon>
        <taxon>Strongylidae</taxon>
        <taxon>Cylicostephanus</taxon>
    </lineage>
</organism>
<feature type="transmembrane region" description="Helical" evidence="5">
    <location>
        <begin position="58"/>
        <end position="83"/>
    </location>
</feature>
<evidence type="ECO:0000313" key="7">
    <source>
        <dbReference type="EMBL" id="VDK84696.1"/>
    </source>
</evidence>
<dbReference type="GO" id="GO:0022857">
    <property type="term" value="F:transmembrane transporter activity"/>
    <property type="evidence" value="ECO:0007669"/>
    <property type="project" value="InterPro"/>
</dbReference>
<dbReference type="SUPFAM" id="SSF103473">
    <property type="entry name" value="MFS general substrate transporter"/>
    <property type="match status" value="1"/>
</dbReference>
<accession>A0A3P6T985</accession>
<evidence type="ECO:0000256" key="5">
    <source>
        <dbReference type="SAM" id="Phobius"/>
    </source>
</evidence>
<keyword evidence="8" id="KW-1185">Reference proteome</keyword>
<dbReference type="InterPro" id="IPR005829">
    <property type="entry name" value="Sugar_transporter_CS"/>
</dbReference>
<evidence type="ECO:0000256" key="3">
    <source>
        <dbReference type="ARBA" id="ARBA00022989"/>
    </source>
</evidence>
<dbReference type="InterPro" id="IPR036259">
    <property type="entry name" value="MFS_trans_sf"/>
</dbReference>
<evidence type="ECO:0000313" key="8">
    <source>
        <dbReference type="Proteomes" id="UP000271889"/>
    </source>
</evidence>
<reference evidence="7 8" key="1">
    <citation type="submission" date="2018-11" db="EMBL/GenBank/DDBJ databases">
        <authorList>
            <consortium name="Pathogen Informatics"/>
        </authorList>
    </citation>
    <scope>NUCLEOTIDE SEQUENCE [LARGE SCALE GENOMIC DNA]</scope>
</reference>
<name>A0A3P6T985_CYLGO</name>
<evidence type="ECO:0000256" key="4">
    <source>
        <dbReference type="ARBA" id="ARBA00023136"/>
    </source>
</evidence>
<evidence type="ECO:0000256" key="2">
    <source>
        <dbReference type="ARBA" id="ARBA00022692"/>
    </source>
</evidence>
<dbReference type="AlphaFoldDB" id="A0A3P6T985"/>
<protein>
    <recommendedName>
        <fullName evidence="6">Major facilitator superfamily (MFS) profile domain-containing protein</fullName>
    </recommendedName>
</protein>
<evidence type="ECO:0000259" key="6">
    <source>
        <dbReference type="PROSITE" id="PS50850"/>
    </source>
</evidence>
<feature type="domain" description="Major facilitator superfamily (MFS) profile" evidence="6">
    <location>
        <begin position="1"/>
        <end position="136"/>
    </location>
</feature>
<evidence type="ECO:0000256" key="1">
    <source>
        <dbReference type="ARBA" id="ARBA00004141"/>
    </source>
</evidence>
<dbReference type="EMBL" id="UYRV01030396">
    <property type="protein sequence ID" value="VDK84696.1"/>
    <property type="molecule type" value="Genomic_DNA"/>
</dbReference>
<dbReference type="InterPro" id="IPR020846">
    <property type="entry name" value="MFS_dom"/>
</dbReference>
<dbReference type="Proteomes" id="UP000271889">
    <property type="component" value="Unassembled WGS sequence"/>
</dbReference>
<dbReference type="PROSITE" id="PS00216">
    <property type="entry name" value="SUGAR_TRANSPORT_1"/>
    <property type="match status" value="1"/>
</dbReference>
<dbReference type="OrthoDB" id="6612291at2759"/>
<gene>
    <name evidence="7" type="ORF">CGOC_LOCUS8333</name>
</gene>
<dbReference type="GO" id="GO:0016020">
    <property type="term" value="C:membrane"/>
    <property type="evidence" value="ECO:0007669"/>
    <property type="project" value="UniProtKB-SubCell"/>
</dbReference>
<keyword evidence="3 5" id="KW-1133">Transmembrane helix</keyword>
<sequence>MMFTLSPITVERAYSVIVHTSLGLTVEQSLILSWMSTLLLSPLILLSSFALDKFGRRPVVFVAAILLFMKTVFMFTAQLLVYFTSTSWITRYTAVINEFATDFVFCTGAGAVSSLLVAELVPPAARVAVAQVWLTF</sequence>
<proteinExistence type="predicted"/>
<keyword evidence="4 5" id="KW-0472">Membrane</keyword>
<feature type="transmembrane region" description="Helical" evidence="5">
    <location>
        <begin position="31"/>
        <end position="51"/>
    </location>
</feature>